<dbReference type="SUPFAM" id="SSF49879">
    <property type="entry name" value="SMAD/FHA domain"/>
    <property type="match status" value="1"/>
</dbReference>
<dbReference type="PANTHER" id="PTHR23308">
    <property type="entry name" value="NUCLEAR INHIBITOR OF PROTEIN PHOSPHATASE-1"/>
    <property type="match status" value="1"/>
</dbReference>
<dbReference type="PROSITE" id="PS50006">
    <property type="entry name" value="FHA_DOMAIN"/>
    <property type="match status" value="1"/>
</dbReference>
<evidence type="ECO:0000313" key="4">
    <source>
        <dbReference type="EMBL" id="MBB5787279.1"/>
    </source>
</evidence>
<evidence type="ECO:0000259" key="3">
    <source>
        <dbReference type="PROSITE" id="PS50006"/>
    </source>
</evidence>
<evidence type="ECO:0000256" key="2">
    <source>
        <dbReference type="SAM" id="MobiDB-lite"/>
    </source>
</evidence>
<proteinExistence type="predicted"/>
<name>A0A7W9GNS3_9ACTN</name>
<dbReference type="SMART" id="SM00240">
    <property type="entry name" value="FHA"/>
    <property type="match status" value="1"/>
</dbReference>
<feature type="domain" description="FHA" evidence="3">
    <location>
        <begin position="86"/>
        <end position="135"/>
    </location>
</feature>
<dbReference type="InterPro" id="IPR050923">
    <property type="entry name" value="Cell_Proc_Reg/RNA_Proc"/>
</dbReference>
<organism evidence="4 5">
    <name type="scientific">Jiangella mangrovi</name>
    <dbReference type="NCBI Taxonomy" id="1524084"/>
    <lineage>
        <taxon>Bacteria</taxon>
        <taxon>Bacillati</taxon>
        <taxon>Actinomycetota</taxon>
        <taxon>Actinomycetes</taxon>
        <taxon>Jiangellales</taxon>
        <taxon>Jiangellaceae</taxon>
        <taxon>Jiangella</taxon>
    </lineage>
</organism>
<evidence type="ECO:0000256" key="1">
    <source>
        <dbReference type="ARBA" id="ARBA00022553"/>
    </source>
</evidence>
<evidence type="ECO:0000313" key="5">
    <source>
        <dbReference type="Proteomes" id="UP000542813"/>
    </source>
</evidence>
<accession>A0A7W9GNS3</accession>
<gene>
    <name evidence="4" type="ORF">HD601_001854</name>
</gene>
<dbReference type="RefSeq" id="WP_184821229.1">
    <property type="nucleotide sequence ID" value="NZ_JACHMM010000001.1"/>
</dbReference>
<feature type="compositionally biased region" description="Basic and acidic residues" evidence="2">
    <location>
        <begin position="43"/>
        <end position="52"/>
    </location>
</feature>
<dbReference type="EMBL" id="JACHMM010000001">
    <property type="protein sequence ID" value="MBB5787279.1"/>
    <property type="molecule type" value="Genomic_DNA"/>
</dbReference>
<feature type="region of interest" description="Disordered" evidence="2">
    <location>
        <begin position="34"/>
        <end position="74"/>
    </location>
</feature>
<keyword evidence="5" id="KW-1185">Reference proteome</keyword>
<dbReference type="InterPro" id="IPR008984">
    <property type="entry name" value="SMAD_FHA_dom_sf"/>
</dbReference>
<keyword evidence="1" id="KW-0597">Phosphoprotein</keyword>
<dbReference type="AlphaFoldDB" id="A0A7W9GNS3"/>
<dbReference type="InterPro" id="IPR000253">
    <property type="entry name" value="FHA_dom"/>
</dbReference>
<comment type="caution">
    <text evidence="4">The sequence shown here is derived from an EMBL/GenBank/DDBJ whole genome shotgun (WGS) entry which is preliminary data.</text>
</comment>
<dbReference type="Gene3D" id="2.60.200.20">
    <property type="match status" value="1"/>
</dbReference>
<dbReference type="Proteomes" id="UP000542813">
    <property type="component" value="Unassembled WGS sequence"/>
</dbReference>
<sequence>MSELTLTVIKLGFLAVLWLLILSVTSAMRADLFGVRPPKQPKPQREAREQAKQNRQPRGAKGTPTSAFIVEGPDTGKTVALDGTPVTFGRGADCTVPLSDEYVSTQHARLRFHEGQWFVEDLGSTNGTYFGNQRLTRSTPVTARSRFRLGKTVVELRK</sequence>
<reference evidence="4 5" key="1">
    <citation type="submission" date="2020-08" db="EMBL/GenBank/DDBJ databases">
        <title>Sequencing the genomes of 1000 actinobacteria strains.</title>
        <authorList>
            <person name="Klenk H.-P."/>
        </authorList>
    </citation>
    <scope>NUCLEOTIDE SEQUENCE [LARGE SCALE GENOMIC DNA]</scope>
    <source>
        <strain evidence="4 5">DSM 102122</strain>
    </source>
</reference>
<dbReference type="Pfam" id="PF00498">
    <property type="entry name" value="FHA"/>
    <property type="match status" value="1"/>
</dbReference>
<protein>
    <submittedName>
        <fullName evidence="4">PSer/pThr/pTyr-binding forkhead associated (FHA) protein</fullName>
    </submittedName>
</protein>